<proteinExistence type="predicted"/>
<organism evidence="1">
    <name type="scientific">Rhizophora mucronata</name>
    <name type="common">Asiatic mangrove</name>
    <dbReference type="NCBI Taxonomy" id="61149"/>
    <lineage>
        <taxon>Eukaryota</taxon>
        <taxon>Viridiplantae</taxon>
        <taxon>Streptophyta</taxon>
        <taxon>Embryophyta</taxon>
        <taxon>Tracheophyta</taxon>
        <taxon>Spermatophyta</taxon>
        <taxon>Magnoliopsida</taxon>
        <taxon>eudicotyledons</taxon>
        <taxon>Gunneridae</taxon>
        <taxon>Pentapetalae</taxon>
        <taxon>rosids</taxon>
        <taxon>fabids</taxon>
        <taxon>Malpighiales</taxon>
        <taxon>Rhizophoraceae</taxon>
        <taxon>Rhizophora</taxon>
    </lineage>
</organism>
<dbReference type="AlphaFoldDB" id="A0A2P2N579"/>
<sequence>MLMDVRWALVPHNHNAGGTNIRLLQMKISF</sequence>
<dbReference type="EMBL" id="GGEC01057134">
    <property type="protein sequence ID" value="MBX37618.1"/>
    <property type="molecule type" value="Transcribed_RNA"/>
</dbReference>
<reference evidence="1" key="1">
    <citation type="submission" date="2018-02" db="EMBL/GenBank/DDBJ databases">
        <title>Rhizophora mucronata_Transcriptome.</title>
        <authorList>
            <person name="Meera S.P."/>
            <person name="Sreeshan A."/>
            <person name="Augustine A."/>
        </authorList>
    </citation>
    <scope>NUCLEOTIDE SEQUENCE</scope>
    <source>
        <tissue evidence="1">Leaf</tissue>
    </source>
</reference>
<protein>
    <submittedName>
        <fullName evidence="1">Uncharacterized protein</fullName>
    </submittedName>
</protein>
<evidence type="ECO:0000313" key="1">
    <source>
        <dbReference type="EMBL" id="MBX37618.1"/>
    </source>
</evidence>
<name>A0A2P2N579_RHIMU</name>
<accession>A0A2P2N579</accession>